<sequence length="92" mass="10239">MKVVLLSPDNKQQNITLQGILPDLGQLPPYDKLRLIRILAEGLEISEKIFPFEQGKTYSLPTPYDTFGAGETLMRTLKGLKTDEHAGALRQG</sequence>
<protein>
    <submittedName>
        <fullName evidence="1">Uncharacterized protein</fullName>
    </submittedName>
</protein>
<dbReference type="EMBL" id="CAADFM010000336">
    <property type="protein sequence ID" value="VFK22212.1"/>
    <property type="molecule type" value="Genomic_DNA"/>
</dbReference>
<organism evidence="1">
    <name type="scientific">Candidatus Kentrum sp. LPFa</name>
    <dbReference type="NCBI Taxonomy" id="2126335"/>
    <lineage>
        <taxon>Bacteria</taxon>
        <taxon>Pseudomonadati</taxon>
        <taxon>Pseudomonadota</taxon>
        <taxon>Gammaproteobacteria</taxon>
        <taxon>Candidatus Kentrum</taxon>
    </lineage>
</organism>
<evidence type="ECO:0000313" key="1">
    <source>
        <dbReference type="EMBL" id="VFK22212.1"/>
    </source>
</evidence>
<dbReference type="EMBL" id="CAADFP010000339">
    <property type="protein sequence ID" value="VFK35158.1"/>
    <property type="molecule type" value="Genomic_DNA"/>
</dbReference>
<proteinExistence type="predicted"/>
<evidence type="ECO:0000313" key="2">
    <source>
        <dbReference type="EMBL" id="VFK35158.1"/>
    </source>
</evidence>
<gene>
    <name evidence="1" type="ORF">BECKLPF1236A_GA0070988_103365</name>
    <name evidence="2" type="ORF">BECKLPF1236C_GA0070990_103395</name>
</gene>
<name>A0A450WYT2_9GAMM</name>
<accession>A0A450WYT2</accession>
<dbReference type="AlphaFoldDB" id="A0A450WYT2"/>
<reference evidence="1" key="1">
    <citation type="submission" date="2019-02" db="EMBL/GenBank/DDBJ databases">
        <authorList>
            <person name="Gruber-Vodicka R. H."/>
            <person name="Seah K. B. B."/>
        </authorList>
    </citation>
    <scope>NUCLEOTIDE SEQUENCE</scope>
    <source>
        <strain evidence="1">BECK_S312</strain>
        <strain evidence="2">BECK_S426</strain>
    </source>
</reference>